<reference evidence="16" key="1">
    <citation type="submission" date="2020-02" db="EMBL/GenBank/DDBJ databases">
        <title>Bird 10,000 Genomes (B10K) Project - Family phase.</title>
        <authorList>
            <person name="Zhang G."/>
        </authorList>
    </citation>
    <scope>NUCLEOTIDE SEQUENCE</scope>
    <source>
        <strain evidence="16">B10K-DU-002-37</strain>
        <tissue evidence="16">Muscle</tissue>
    </source>
</reference>
<feature type="domain" description="Histone H2A C-terminal" evidence="15">
    <location>
        <begin position="99"/>
        <end position="122"/>
    </location>
</feature>
<protein>
    <recommendedName>
        <fullName evidence="13">Histone H2A</fullName>
    </recommendedName>
</protein>
<dbReference type="InterPro" id="IPR032454">
    <property type="entry name" value="Histone_H2A_C"/>
</dbReference>
<dbReference type="GO" id="GO:0005634">
    <property type="term" value="C:nucleus"/>
    <property type="evidence" value="ECO:0007669"/>
    <property type="project" value="UniProtKB-SubCell"/>
</dbReference>
<comment type="caution">
    <text evidence="16">The sequence shown here is derived from an EMBL/GenBank/DDBJ whole genome shotgun (WGS) entry which is preliminary data.</text>
</comment>
<keyword evidence="6" id="KW-1017">Isopeptide bond</keyword>
<keyword evidence="11 13" id="KW-0539">Nucleus</keyword>
<evidence type="ECO:0000256" key="10">
    <source>
        <dbReference type="ARBA" id="ARBA00023125"/>
    </source>
</evidence>
<dbReference type="PROSITE" id="PS00046">
    <property type="entry name" value="HISTONE_H2A"/>
    <property type="match status" value="1"/>
</dbReference>
<keyword evidence="5 13" id="KW-0158">Chromosome</keyword>
<dbReference type="FunFam" id="1.10.20.10:FF:000103">
    <property type="entry name" value="Histone H2A type 1"/>
    <property type="match status" value="1"/>
</dbReference>
<comment type="subunit">
    <text evidence="13">The nucleosome is a histone octamer containing two molecules each of H2A, H2B, H3 and H4 assembled in one H3-H4 heterotetramer and two H2A-H2B heterodimers. The octamer wraps approximately 147 bp of DNA.</text>
</comment>
<accession>A0A852IZJ0</accession>
<dbReference type="Gene3D" id="1.10.20.10">
    <property type="entry name" value="Histone, subunit A"/>
    <property type="match status" value="1"/>
</dbReference>
<dbReference type="Proteomes" id="UP000627253">
    <property type="component" value="Unassembled WGS sequence"/>
</dbReference>
<gene>
    <name evidence="16" type="primary">Hta1</name>
    <name evidence="16" type="ORF">TRILEU_R07851</name>
</gene>
<evidence type="ECO:0000256" key="9">
    <source>
        <dbReference type="ARBA" id="ARBA00022990"/>
    </source>
</evidence>
<keyword evidence="7" id="KW-0597">Phosphoprotein</keyword>
<evidence type="ECO:0000256" key="11">
    <source>
        <dbReference type="ARBA" id="ARBA00023242"/>
    </source>
</evidence>
<keyword evidence="17" id="KW-1185">Reference proteome</keyword>
<dbReference type="EMBL" id="WAAF01017331">
    <property type="protein sequence ID" value="NXX49193.1"/>
    <property type="molecule type" value="Genomic_DNA"/>
</dbReference>
<keyword evidence="8" id="KW-0832">Ubl conjugation</keyword>
<organism evidence="16 17">
    <name type="scientific">Tricholaema leucomelas</name>
    <name type="common">pied barbet</name>
    <dbReference type="NCBI Taxonomy" id="240729"/>
    <lineage>
        <taxon>Eukaryota</taxon>
        <taxon>Metazoa</taxon>
        <taxon>Chordata</taxon>
        <taxon>Craniata</taxon>
        <taxon>Vertebrata</taxon>
        <taxon>Euteleostomi</taxon>
        <taxon>Archelosauria</taxon>
        <taxon>Archosauria</taxon>
        <taxon>Dinosauria</taxon>
        <taxon>Saurischia</taxon>
        <taxon>Theropoda</taxon>
        <taxon>Coelurosauria</taxon>
        <taxon>Aves</taxon>
        <taxon>Neognathae</taxon>
        <taxon>Neoaves</taxon>
        <taxon>Telluraves</taxon>
        <taxon>Coraciimorphae</taxon>
        <taxon>Piciformes</taxon>
        <taxon>Lybiidae</taxon>
        <taxon>Tricholaema lacrymosa</taxon>
    </lineage>
</organism>
<dbReference type="Pfam" id="PF16211">
    <property type="entry name" value="Histone_H2A_C"/>
    <property type="match status" value="1"/>
</dbReference>
<feature type="non-terminal residue" evidence="16">
    <location>
        <position position="1"/>
    </location>
</feature>
<evidence type="ECO:0000256" key="12">
    <source>
        <dbReference type="ARBA" id="ARBA00023269"/>
    </source>
</evidence>
<evidence type="ECO:0000256" key="8">
    <source>
        <dbReference type="ARBA" id="ARBA00022843"/>
    </source>
</evidence>
<keyword evidence="9" id="KW-0007">Acetylation</keyword>
<keyword evidence="12 13" id="KW-0544">Nucleosome core</keyword>
<dbReference type="GO" id="GO:0003677">
    <property type="term" value="F:DNA binding"/>
    <property type="evidence" value="ECO:0007669"/>
    <property type="project" value="UniProtKB-KW"/>
</dbReference>
<comment type="similarity">
    <text evidence="4 13">Belongs to the histone H2A family.</text>
</comment>
<dbReference type="SUPFAM" id="SSF47113">
    <property type="entry name" value="Histone-fold"/>
    <property type="match status" value="1"/>
</dbReference>
<name>A0A852IZJ0_9PICI</name>
<evidence type="ECO:0000256" key="4">
    <source>
        <dbReference type="ARBA" id="ARBA00010691"/>
    </source>
</evidence>
<dbReference type="GO" id="GO:0046982">
    <property type="term" value="F:protein heterodimerization activity"/>
    <property type="evidence" value="ECO:0007669"/>
    <property type="project" value="InterPro"/>
</dbReference>
<dbReference type="OrthoDB" id="1104503at2759"/>
<dbReference type="PRINTS" id="PR00620">
    <property type="entry name" value="HISTONEH2A"/>
</dbReference>
<dbReference type="GO" id="GO:0030527">
    <property type="term" value="F:structural constituent of chromatin"/>
    <property type="evidence" value="ECO:0007669"/>
    <property type="project" value="InterPro"/>
</dbReference>
<dbReference type="Pfam" id="PF00125">
    <property type="entry name" value="Histone"/>
    <property type="match status" value="1"/>
</dbReference>
<evidence type="ECO:0000313" key="16">
    <source>
        <dbReference type="EMBL" id="NXX49193.1"/>
    </source>
</evidence>
<dbReference type="CDD" id="cd00074">
    <property type="entry name" value="HFD_H2A"/>
    <property type="match status" value="1"/>
</dbReference>
<dbReference type="SMART" id="SM00414">
    <property type="entry name" value="H2A"/>
    <property type="match status" value="1"/>
</dbReference>
<evidence type="ECO:0000259" key="14">
    <source>
        <dbReference type="Pfam" id="PF00125"/>
    </source>
</evidence>
<keyword evidence="10 13" id="KW-0238">DNA-binding</keyword>
<evidence type="ECO:0000256" key="13">
    <source>
        <dbReference type="RuleBase" id="RU003767"/>
    </source>
</evidence>
<evidence type="ECO:0000256" key="1">
    <source>
        <dbReference type="ARBA" id="ARBA00002001"/>
    </source>
</evidence>
<feature type="non-terminal residue" evidence="16">
    <location>
        <position position="133"/>
    </location>
</feature>
<comment type="function">
    <text evidence="1">Core component of nucleosome. Nucleosomes wrap and compact DNA into chromatin, limiting DNA accessibility to the cellular machineries which require DNA as a template. Histones thereby play a central role in transcription regulation, DNA repair, DNA replication and chromosomal stability. DNA accessibility is regulated via a complex set of post-translational modifications of histones, also called histone code, and nucleosome remodeling.</text>
</comment>
<dbReference type="PANTHER" id="PTHR23430">
    <property type="entry name" value="HISTONE H2A"/>
    <property type="match status" value="1"/>
</dbReference>
<dbReference type="InterPro" id="IPR009072">
    <property type="entry name" value="Histone-fold"/>
</dbReference>
<comment type="subcellular location">
    <subcellularLocation>
        <location evidence="3">Chromosome</location>
    </subcellularLocation>
    <subcellularLocation>
        <location evidence="2 13">Nucleus</location>
    </subcellularLocation>
</comment>
<dbReference type="GO" id="GO:0000786">
    <property type="term" value="C:nucleosome"/>
    <property type="evidence" value="ECO:0007669"/>
    <property type="project" value="UniProtKB-KW"/>
</dbReference>
<sequence>MSGLGKKHTAAGRTGAAVKKNTSAKAGLVFPVGRVYRLLKKGSYAKRISLAAAIYLAAVQEYLSAEILEMAGNAALTNKKFRIAPRHIMLAIRNDNDTNKLFSCVIIAQGGVMPNICKELLSMSAVRNAATFQ</sequence>
<dbReference type="AlphaFoldDB" id="A0A852IZJ0"/>
<evidence type="ECO:0000256" key="3">
    <source>
        <dbReference type="ARBA" id="ARBA00004286"/>
    </source>
</evidence>
<evidence type="ECO:0000256" key="5">
    <source>
        <dbReference type="ARBA" id="ARBA00022454"/>
    </source>
</evidence>
<evidence type="ECO:0000256" key="7">
    <source>
        <dbReference type="ARBA" id="ARBA00022553"/>
    </source>
</evidence>
<evidence type="ECO:0000256" key="6">
    <source>
        <dbReference type="ARBA" id="ARBA00022499"/>
    </source>
</evidence>
<dbReference type="InterPro" id="IPR032458">
    <property type="entry name" value="Histone_H2A_CS"/>
</dbReference>
<evidence type="ECO:0000256" key="2">
    <source>
        <dbReference type="ARBA" id="ARBA00004123"/>
    </source>
</evidence>
<evidence type="ECO:0000313" key="17">
    <source>
        <dbReference type="Proteomes" id="UP000627253"/>
    </source>
</evidence>
<evidence type="ECO:0000259" key="15">
    <source>
        <dbReference type="Pfam" id="PF16211"/>
    </source>
</evidence>
<feature type="domain" description="Core Histone H2A/H2B/H3" evidence="14">
    <location>
        <begin position="24"/>
        <end position="93"/>
    </location>
</feature>
<dbReference type="InterPro" id="IPR007125">
    <property type="entry name" value="H2A/H2B/H3"/>
</dbReference>
<dbReference type="InterPro" id="IPR002119">
    <property type="entry name" value="Histone_H2A"/>
</dbReference>
<proteinExistence type="inferred from homology"/>